<accession>A0A061J686</accession>
<dbReference type="Gene3D" id="2.130.10.10">
    <property type="entry name" value="YVTN repeat-like/Quinoprotein amine dehydrogenase"/>
    <property type="match status" value="2"/>
</dbReference>
<keyword evidence="1" id="KW-0472">Membrane</keyword>
<dbReference type="VEuPathDB" id="TriTrypDB:TRSC58_02671"/>
<name>A0A061J686_TRYRA</name>
<protein>
    <recommendedName>
        <fullName evidence="2">Pyrrolo-quinoline quinone repeat domain-containing protein</fullName>
    </recommendedName>
</protein>
<dbReference type="OrthoDB" id="241974at2759"/>
<dbReference type="InterPro" id="IPR015943">
    <property type="entry name" value="WD40/YVTN_repeat-like_dom_sf"/>
</dbReference>
<sequence>MIVVDFPWWYLTPHRLKRCSFIFTPMILLVLLVDAILSPLLPDQYLFRVIRLFFEPFTAFFGDGKRYVAVAATPGVLSVYAARDGAHVTTLNLTACVPEGVHQEAGAVMFMETVQHLGSQDNYYVVLGGTETCLFEVNNTLVLRINNFQGAQKGILFGTTTYSGYKFDPKLRKLEVFTSFFDTASVPVYQEVGIDAYVVGSNVFVYVKADTITCRSVRSNIKIWSETLPEQFQAPVVHMAYYNNTVFLVDERAFFRFDVQYHEDGYTASRVLLEVPVTGAEATLFGAAVNQGIVVLYSHLKLFAYDAATGVSLWETKMRATQAPSNAKVEVVIYSPEDAGGSKGEATGPAYVEVRVTFQQPENELRLTMVDIYSLHDGTLLKSISNVLNDISGPVIWGNEYVTFSRLNNALVSFRAFDLPTVNIPEQVKRHADLTTDVHVPGESPIVPPPPPLSRGDNFMATAPPMTFSVSGDAALISADCKRGVVGKLERLNATYEYNVRCFNVNDPQGTPIRAWAFHPTLAQPCTTFMEFNKDNFAIFSRSRVQFYSWSTCEEVGVPIMLSGVVDGLPSYVSLGDQNQWIFLNGFQLVAFDLSTGMEKWQTGVKSCLSIRHQEGYIICDGGSNFAVLHADSGTILIKDAFEGGVTTTGKNFAGVVRGPRGYEAVYYSGAGKMFDFPISFSGAAGEILGAIPGAFDNNVVVLFDRMAASITFDSAAKTASLVWVSDLNGERARPGAAVYAGAEKANIVLGTTKGLVILDAKTGKGLVNISLPIHYKEDANEVQMLKMVTVKNDTLYGVSWNGYAVLICVGPNTTEALFAFGLGLTRASQISFFKDLLVVSGGGSAGFLPVEKTYWGAPLVAAGMASFGWKVFMAGWDWTNDTSVNVVVVTAEGERTTFSIPKETSIQSSSMKNAVVFFGKNTIISIDDLSGTNMIFPIPQECNGAELKKVSRGDSANGASLVWYSGEARDCIFVLSTEGTPPTLLPGVVTKFNDVVNVRYGTSFGALTSTQIFGVFSRRNLYWGRGLEQPNLLVVGVF</sequence>
<reference evidence="3 4" key="1">
    <citation type="submission" date="2013-07" db="EMBL/GenBank/DDBJ databases">
        <authorList>
            <person name="Stoco P.H."/>
            <person name="Wagner G."/>
            <person name="Gerber A."/>
            <person name="Zaha A."/>
            <person name="Thompson C."/>
            <person name="Bartholomeu D.C."/>
            <person name="Luckemeyer D.D."/>
            <person name="Bahia D."/>
            <person name="Loreto E."/>
            <person name="Prestes E.B."/>
            <person name="Lima F.M."/>
            <person name="Rodrigues-Luiz G."/>
            <person name="Vallejo G.A."/>
            <person name="Filho J.F."/>
            <person name="Monteiro K.M."/>
            <person name="Tyler K.M."/>
            <person name="de Almeida L.G."/>
            <person name="Ortiz M.F."/>
            <person name="Siervo M.A."/>
            <person name="de Moraes M.H."/>
            <person name="Cunha O.L."/>
            <person name="Mendonca-Neto R."/>
            <person name="Silva R."/>
            <person name="Teixeira S.M."/>
            <person name="Murta S.M."/>
            <person name="Sincero T.C."/>
            <person name="Mendes T.A."/>
            <person name="Urmenyi T.P."/>
            <person name="Silva V.G."/>
            <person name="da Rocha W.D."/>
            <person name="Andersson B."/>
            <person name="Romanha A.J."/>
            <person name="Steindel M."/>
            <person name="de Vasconcelos A.T."/>
            <person name="Grisard E.C."/>
        </authorList>
    </citation>
    <scope>NUCLEOTIDE SEQUENCE [LARGE SCALE GENOMIC DNA]</scope>
    <source>
        <strain evidence="3 4">SC58</strain>
    </source>
</reference>
<dbReference type="SUPFAM" id="SSF50998">
    <property type="entry name" value="Quinoprotein alcohol dehydrogenase-like"/>
    <property type="match status" value="1"/>
</dbReference>
<organism evidence="3 4">
    <name type="scientific">Trypanosoma rangeli SC58</name>
    <dbReference type="NCBI Taxonomy" id="429131"/>
    <lineage>
        <taxon>Eukaryota</taxon>
        <taxon>Discoba</taxon>
        <taxon>Euglenozoa</taxon>
        <taxon>Kinetoplastea</taxon>
        <taxon>Metakinetoplastina</taxon>
        <taxon>Trypanosomatida</taxon>
        <taxon>Trypanosomatidae</taxon>
        <taxon>Trypanosoma</taxon>
        <taxon>Herpetosoma</taxon>
    </lineage>
</organism>
<evidence type="ECO:0000259" key="2">
    <source>
        <dbReference type="Pfam" id="PF13360"/>
    </source>
</evidence>
<dbReference type="AlphaFoldDB" id="A0A061J686"/>
<feature type="transmembrane region" description="Helical" evidence="1">
    <location>
        <begin position="21"/>
        <end position="41"/>
    </location>
</feature>
<proteinExistence type="predicted"/>
<dbReference type="InterPro" id="IPR011047">
    <property type="entry name" value="Quinoprotein_ADH-like_sf"/>
</dbReference>
<dbReference type="InterPro" id="IPR002372">
    <property type="entry name" value="PQQ_rpt_dom"/>
</dbReference>
<keyword evidence="1" id="KW-0812">Transmembrane</keyword>
<dbReference type="Proteomes" id="UP000031737">
    <property type="component" value="Unassembled WGS sequence"/>
</dbReference>
<gene>
    <name evidence="3" type="ORF">TRSC58_02671</name>
</gene>
<keyword evidence="4" id="KW-1185">Reference proteome</keyword>
<evidence type="ECO:0000256" key="1">
    <source>
        <dbReference type="SAM" id="Phobius"/>
    </source>
</evidence>
<evidence type="ECO:0000313" key="4">
    <source>
        <dbReference type="Proteomes" id="UP000031737"/>
    </source>
</evidence>
<dbReference type="EMBL" id="AUPL01002671">
    <property type="protein sequence ID" value="ESL09606.1"/>
    <property type="molecule type" value="Genomic_DNA"/>
</dbReference>
<comment type="caution">
    <text evidence="3">The sequence shown here is derived from an EMBL/GenBank/DDBJ whole genome shotgun (WGS) entry which is preliminary data.</text>
</comment>
<keyword evidence="1" id="KW-1133">Transmembrane helix</keyword>
<feature type="domain" description="Pyrrolo-quinoline quinone repeat" evidence="2">
    <location>
        <begin position="194"/>
        <end position="322"/>
    </location>
</feature>
<evidence type="ECO:0000313" key="3">
    <source>
        <dbReference type="EMBL" id="ESL09606.1"/>
    </source>
</evidence>
<dbReference type="Pfam" id="PF13360">
    <property type="entry name" value="PQQ_2"/>
    <property type="match status" value="1"/>
</dbReference>